<proteinExistence type="predicted"/>
<dbReference type="SUPFAM" id="SSF46785">
    <property type="entry name" value="Winged helix' DNA-binding domain"/>
    <property type="match status" value="1"/>
</dbReference>
<accession>A0ABW5FMG0</accession>
<dbReference type="SMART" id="SM00345">
    <property type="entry name" value="HTH_GNTR"/>
    <property type="match status" value="1"/>
</dbReference>
<dbReference type="InterPro" id="IPR008920">
    <property type="entry name" value="TF_FadR/GntR_C"/>
</dbReference>
<sequence>MSRKFERPVTAQAAVLTELRQRITRGEILPGVAIRQEVLASELGVSRLPVREALVVLQSERLVDYTQHKGYMVAPLDEDDLVQTYQLRDILEPVAIEQAVPRLTEETIDAMRETLADLMAAGAGAKLERIEWNREFHFHLFKASGNMRLVSLLSQLWDSCDRYRALYYSSTEVPDRVHRGGEEIINAAAARDTTRLRELLAERRGAGFAESLRVVHTYNKAADAMAAESAPA</sequence>
<dbReference type="Gene3D" id="1.20.120.530">
    <property type="entry name" value="GntR ligand-binding domain-like"/>
    <property type="match status" value="1"/>
</dbReference>
<evidence type="ECO:0000256" key="2">
    <source>
        <dbReference type="ARBA" id="ARBA00023125"/>
    </source>
</evidence>
<gene>
    <name evidence="5" type="ORF">ACFSXZ_04060</name>
</gene>
<evidence type="ECO:0000313" key="5">
    <source>
        <dbReference type="EMBL" id="MFD2415497.1"/>
    </source>
</evidence>
<dbReference type="InterPro" id="IPR011711">
    <property type="entry name" value="GntR_C"/>
</dbReference>
<dbReference type="Pfam" id="PF07729">
    <property type="entry name" value="FCD"/>
    <property type="match status" value="1"/>
</dbReference>
<dbReference type="SUPFAM" id="SSF48008">
    <property type="entry name" value="GntR ligand-binding domain-like"/>
    <property type="match status" value="1"/>
</dbReference>
<dbReference type="PANTHER" id="PTHR43537:SF41">
    <property type="entry name" value="TRANSCRIPTIONAL REGULATORY PROTEIN"/>
    <property type="match status" value="1"/>
</dbReference>
<name>A0ABW5FMG0_9PSEU</name>
<dbReference type="InterPro" id="IPR036390">
    <property type="entry name" value="WH_DNA-bd_sf"/>
</dbReference>
<keyword evidence="1" id="KW-0805">Transcription regulation</keyword>
<comment type="caution">
    <text evidence="5">The sequence shown here is derived from an EMBL/GenBank/DDBJ whole genome shotgun (WGS) entry which is preliminary data.</text>
</comment>
<dbReference type="PANTHER" id="PTHR43537">
    <property type="entry name" value="TRANSCRIPTIONAL REGULATOR, GNTR FAMILY"/>
    <property type="match status" value="1"/>
</dbReference>
<dbReference type="InterPro" id="IPR036388">
    <property type="entry name" value="WH-like_DNA-bd_sf"/>
</dbReference>
<keyword evidence="6" id="KW-1185">Reference proteome</keyword>
<dbReference type="Proteomes" id="UP001597417">
    <property type="component" value="Unassembled WGS sequence"/>
</dbReference>
<dbReference type="EMBL" id="JBHUKR010000004">
    <property type="protein sequence ID" value="MFD2415497.1"/>
    <property type="molecule type" value="Genomic_DNA"/>
</dbReference>
<evidence type="ECO:0000313" key="6">
    <source>
        <dbReference type="Proteomes" id="UP001597417"/>
    </source>
</evidence>
<protein>
    <submittedName>
        <fullName evidence="5">GntR family transcriptional regulator</fullName>
    </submittedName>
</protein>
<organism evidence="5 6">
    <name type="scientific">Amycolatopsis pigmentata</name>
    <dbReference type="NCBI Taxonomy" id="450801"/>
    <lineage>
        <taxon>Bacteria</taxon>
        <taxon>Bacillati</taxon>
        <taxon>Actinomycetota</taxon>
        <taxon>Actinomycetes</taxon>
        <taxon>Pseudonocardiales</taxon>
        <taxon>Pseudonocardiaceae</taxon>
        <taxon>Amycolatopsis</taxon>
    </lineage>
</organism>
<reference evidence="6" key="1">
    <citation type="journal article" date="2019" name="Int. J. Syst. Evol. Microbiol.">
        <title>The Global Catalogue of Microorganisms (GCM) 10K type strain sequencing project: providing services to taxonomists for standard genome sequencing and annotation.</title>
        <authorList>
            <consortium name="The Broad Institute Genomics Platform"/>
            <consortium name="The Broad Institute Genome Sequencing Center for Infectious Disease"/>
            <person name="Wu L."/>
            <person name="Ma J."/>
        </authorList>
    </citation>
    <scope>NUCLEOTIDE SEQUENCE [LARGE SCALE GENOMIC DNA]</scope>
    <source>
        <strain evidence="6">CGMCC 4.7645</strain>
    </source>
</reference>
<dbReference type="RefSeq" id="WP_378261341.1">
    <property type="nucleotide sequence ID" value="NZ_JBHUKR010000004.1"/>
</dbReference>
<dbReference type="Pfam" id="PF00392">
    <property type="entry name" value="GntR"/>
    <property type="match status" value="1"/>
</dbReference>
<dbReference type="InterPro" id="IPR000524">
    <property type="entry name" value="Tscrpt_reg_HTH_GntR"/>
</dbReference>
<dbReference type="SMART" id="SM00895">
    <property type="entry name" value="FCD"/>
    <property type="match status" value="1"/>
</dbReference>
<keyword evidence="2" id="KW-0238">DNA-binding</keyword>
<dbReference type="Gene3D" id="1.10.10.10">
    <property type="entry name" value="Winged helix-like DNA-binding domain superfamily/Winged helix DNA-binding domain"/>
    <property type="match status" value="1"/>
</dbReference>
<dbReference type="PROSITE" id="PS50949">
    <property type="entry name" value="HTH_GNTR"/>
    <property type="match status" value="1"/>
</dbReference>
<evidence type="ECO:0000259" key="4">
    <source>
        <dbReference type="PROSITE" id="PS50949"/>
    </source>
</evidence>
<evidence type="ECO:0000256" key="1">
    <source>
        <dbReference type="ARBA" id="ARBA00023015"/>
    </source>
</evidence>
<feature type="domain" description="HTH gntR-type" evidence="4">
    <location>
        <begin position="9"/>
        <end position="76"/>
    </location>
</feature>
<keyword evidence="3" id="KW-0804">Transcription</keyword>
<evidence type="ECO:0000256" key="3">
    <source>
        <dbReference type="ARBA" id="ARBA00023163"/>
    </source>
</evidence>